<dbReference type="AlphaFoldDB" id="A0A2G9WN73"/>
<keyword evidence="6 9" id="KW-0067">ATP-binding</keyword>
<evidence type="ECO:0000313" key="9">
    <source>
        <dbReference type="EMBL" id="PIO96134.1"/>
    </source>
</evidence>
<evidence type="ECO:0000256" key="7">
    <source>
        <dbReference type="ARBA" id="ARBA00022967"/>
    </source>
</evidence>
<keyword evidence="5" id="KW-0547">Nucleotide-binding</keyword>
<name>A0A2G9WN73_9HYPH</name>
<dbReference type="Proteomes" id="UP000231070">
    <property type="component" value="Unassembled WGS sequence"/>
</dbReference>
<keyword evidence="2" id="KW-1003">Cell membrane</keyword>
<dbReference type="EMBL" id="NQVN01000053">
    <property type="protein sequence ID" value="PIO96134.1"/>
    <property type="molecule type" value="Genomic_DNA"/>
</dbReference>
<dbReference type="PANTHER" id="PTHR43790:SF1">
    <property type="entry name" value="XYLOSE IMPORT ATP-BINDING PROTEIN XYLG"/>
    <property type="match status" value="1"/>
</dbReference>
<protein>
    <submittedName>
        <fullName evidence="9">ABC transporter ATP-binding protein</fullName>
    </submittedName>
</protein>
<keyword evidence="3" id="KW-0762">Sugar transport</keyword>
<feature type="non-terminal residue" evidence="9">
    <location>
        <position position="1"/>
    </location>
</feature>
<evidence type="ECO:0000256" key="6">
    <source>
        <dbReference type="ARBA" id="ARBA00022840"/>
    </source>
</evidence>
<keyword evidence="10" id="KW-1185">Reference proteome</keyword>
<dbReference type="InterPro" id="IPR027417">
    <property type="entry name" value="P-loop_NTPase"/>
</dbReference>
<dbReference type="Gene3D" id="3.40.50.300">
    <property type="entry name" value="P-loop containing nucleotide triphosphate hydrolases"/>
    <property type="match status" value="1"/>
</dbReference>
<evidence type="ECO:0000256" key="5">
    <source>
        <dbReference type="ARBA" id="ARBA00022741"/>
    </source>
</evidence>
<keyword evidence="1" id="KW-0813">Transport</keyword>
<evidence type="ECO:0000256" key="4">
    <source>
        <dbReference type="ARBA" id="ARBA00022737"/>
    </source>
</evidence>
<evidence type="ECO:0000256" key="8">
    <source>
        <dbReference type="ARBA" id="ARBA00023136"/>
    </source>
</evidence>
<organism evidence="9 10">
    <name type="scientific">Pleomorphomonas carboxyditropha</name>
    <dbReference type="NCBI Taxonomy" id="2023338"/>
    <lineage>
        <taxon>Bacteria</taxon>
        <taxon>Pseudomonadati</taxon>
        <taxon>Pseudomonadota</taxon>
        <taxon>Alphaproteobacteria</taxon>
        <taxon>Hyphomicrobiales</taxon>
        <taxon>Pleomorphomonadaceae</taxon>
        <taxon>Pleomorphomonas</taxon>
    </lineage>
</organism>
<proteinExistence type="predicted"/>
<dbReference type="PANTHER" id="PTHR43790">
    <property type="entry name" value="CARBOHYDRATE TRANSPORT ATP-BINDING PROTEIN MG119-RELATED"/>
    <property type="match status" value="1"/>
</dbReference>
<sequence>KYEIYSIVNDLVAAGKAVIFISSEMPELLGTCDRIYVMNEGAIVAEMPVAEASQENIMGAIMR</sequence>
<dbReference type="SUPFAM" id="SSF52540">
    <property type="entry name" value="P-loop containing nucleoside triphosphate hydrolases"/>
    <property type="match status" value="1"/>
</dbReference>
<reference evidence="9 10" key="1">
    <citation type="submission" date="2017-08" db="EMBL/GenBank/DDBJ databases">
        <title>Pleomorphomonas carboxidotrophicus sp. nov., a new mesophilic hydrogenogenic carboxidotroph.</title>
        <authorList>
            <person name="Esquivel-Elizondo S."/>
            <person name="Krajmalnik-Brown R."/>
            <person name="Maldonado J."/>
        </authorList>
    </citation>
    <scope>NUCLEOTIDE SEQUENCE [LARGE SCALE GENOMIC DNA]</scope>
    <source>
        <strain evidence="9 10">SVCO-16</strain>
    </source>
</reference>
<gene>
    <name evidence="9" type="ORF">CJ014_26960</name>
</gene>
<dbReference type="InterPro" id="IPR050107">
    <property type="entry name" value="ABC_carbohydrate_import_ATPase"/>
</dbReference>
<evidence type="ECO:0000256" key="3">
    <source>
        <dbReference type="ARBA" id="ARBA00022597"/>
    </source>
</evidence>
<keyword evidence="7" id="KW-1278">Translocase</keyword>
<keyword evidence="4" id="KW-0677">Repeat</keyword>
<comment type="caution">
    <text evidence="9">The sequence shown here is derived from an EMBL/GenBank/DDBJ whole genome shotgun (WGS) entry which is preliminary data.</text>
</comment>
<evidence type="ECO:0000256" key="1">
    <source>
        <dbReference type="ARBA" id="ARBA00022448"/>
    </source>
</evidence>
<dbReference type="GO" id="GO:0005524">
    <property type="term" value="F:ATP binding"/>
    <property type="evidence" value="ECO:0007669"/>
    <property type="project" value="UniProtKB-KW"/>
</dbReference>
<keyword evidence="8" id="KW-0472">Membrane</keyword>
<accession>A0A2G9WN73</accession>
<evidence type="ECO:0000313" key="10">
    <source>
        <dbReference type="Proteomes" id="UP000231070"/>
    </source>
</evidence>
<evidence type="ECO:0000256" key="2">
    <source>
        <dbReference type="ARBA" id="ARBA00022475"/>
    </source>
</evidence>